<comment type="caution">
    <text evidence="1">The sequence shown here is derived from an EMBL/GenBank/DDBJ whole genome shotgun (WGS) entry which is preliminary data.</text>
</comment>
<gene>
    <name evidence="1" type="ORF">C1H46_020439</name>
</gene>
<accession>A0A540M5C4</accession>
<dbReference type="EMBL" id="VIEB01000353">
    <property type="protein sequence ID" value="TQD93935.1"/>
    <property type="molecule type" value="Genomic_DNA"/>
</dbReference>
<dbReference type="AlphaFoldDB" id="A0A540M5C4"/>
<organism evidence="1 2">
    <name type="scientific">Malus baccata</name>
    <name type="common">Siberian crab apple</name>
    <name type="synonym">Pyrus baccata</name>
    <dbReference type="NCBI Taxonomy" id="106549"/>
    <lineage>
        <taxon>Eukaryota</taxon>
        <taxon>Viridiplantae</taxon>
        <taxon>Streptophyta</taxon>
        <taxon>Embryophyta</taxon>
        <taxon>Tracheophyta</taxon>
        <taxon>Spermatophyta</taxon>
        <taxon>Magnoliopsida</taxon>
        <taxon>eudicotyledons</taxon>
        <taxon>Gunneridae</taxon>
        <taxon>Pentapetalae</taxon>
        <taxon>rosids</taxon>
        <taxon>fabids</taxon>
        <taxon>Rosales</taxon>
        <taxon>Rosaceae</taxon>
        <taxon>Amygdaloideae</taxon>
        <taxon>Maleae</taxon>
        <taxon>Malus</taxon>
    </lineage>
</organism>
<evidence type="ECO:0000313" key="2">
    <source>
        <dbReference type="Proteomes" id="UP000315295"/>
    </source>
</evidence>
<proteinExistence type="predicted"/>
<sequence length="89" mass="10240">MSSHFLNTSCRFTANGRYKNIPLIFYFMFIPRSESGVVLQSAGAVEAPAFVSDFHSSDNFAIISIISRYYRYYRDIMTKTPWIPLRISG</sequence>
<reference evidence="1 2" key="1">
    <citation type="journal article" date="2019" name="G3 (Bethesda)">
        <title>Sequencing of a Wild Apple (Malus baccata) Genome Unravels the Differences Between Cultivated and Wild Apple Species Regarding Disease Resistance and Cold Tolerance.</title>
        <authorList>
            <person name="Chen X."/>
        </authorList>
    </citation>
    <scope>NUCLEOTIDE SEQUENCE [LARGE SCALE GENOMIC DNA]</scope>
    <source>
        <strain evidence="2">cv. Shandingzi</strain>
        <tissue evidence="1">Leaves</tissue>
    </source>
</reference>
<evidence type="ECO:0000313" key="1">
    <source>
        <dbReference type="EMBL" id="TQD93935.1"/>
    </source>
</evidence>
<keyword evidence="2" id="KW-1185">Reference proteome</keyword>
<name>A0A540M5C4_MALBA</name>
<protein>
    <submittedName>
        <fullName evidence="1">Uncharacterized protein</fullName>
    </submittedName>
</protein>
<dbReference type="Proteomes" id="UP000315295">
    <property type="component" value="Unassembled WGS sequence"/>
</dbReference>